<name>A0A7W7RNT8_9ACTN</name>
<dbReference type="InterPro" id="IPR037401">
    <property type="entry name" value="SnoaL-like"/>
</dbReference>
<dbReference type="EMBL" id="JACHJT010000002">
    <property type="protein sequence ID" value="MBB4934871.1"/>
    <property type="molecule type" value="Genomic_DNA"/>
</dbReference>
<protein>
    <recommendedName>
        <fullName evidence="1">SnoaL-like domain-containing protein</fullName>
    </recommendedName>
</protein>
<comment type="caution">
    <text evidence="2">The sequence shown here is derived from an EMBL/GenBank/DDBJ whole genome shotgun (WGS) entry which is preliminary data.</text>
</comment>
<dbReference type="Proteomes" id="UP000523007">
    <property type="component" value="Unassembled WGS sequence"/>
</dbReference>
<evidence type="ECO:0000313" key="2">
    <source>
        <dbReference type="EMBL" id="MBB4934871.1"/>
    </source>
</evidence>
<dbReference type="Gene3D" id="3.10.450.50">
    <property type="match status" value="1"/>
</dbReference>
<dbReference type="PANTHER" id="PTHR41252">
    <property type="entry name" value="BLR2505 PROTEIN"/>
    <property type="match status" value="1"/>
</dbReference>
<feature type="domain" description="SnoaL-like" evidence="1">
    <location>
        <begin position="11"/>
        <end position="116"/>
    </location>
</feature>
<evidence type="ECO:0000313" key="3">
    <source>
        <dbReference type="Proteomes" id="UP000523007"/>
    </source>
</evidence>
<accession>A0A7W7RNT8</accession>
<dbReference type="SUPFAM" id="SSF54427">
    <property type="entry name" value="NTF2-like"/>
    <property type="match status" value="1"/>
</dbReference>
<sequence>MSTAENKRLIEDIFAEMARGNTRALSDAMSDDFQWVFPGNWSWSGTWEPKREVLEGLLRPLMAQFTDYRSEAETVLADGDRVVAQVRGNATTTRGESYNQTYCFVFRVAEGRITEVVEHCDTALVERVLEPPERTPA</sequence>
<reference evidence="2 3" key="1">
    <citation type="submission" date="2020-08" db="EMBL/GenBank/DDBJ databases">
        <title>Sequencing the genomes of 1000 actinobacteria strains.</title>
        <authorList>
            <person name="Klenk H.-P."/>
        </authorList>
    </citation>
    <scope>NUCLEOTIDE SEQUENCE [LARGE SCALE GENOMIC DNA]</scope>
    <source>
        <strain evidence="2 3">DSM 102030</strain>
    </source>
</reference>
<keyword evidence="3" id="KW-1185">Reference proteome</keyword>
<proteinExistence type="predicted"/>
<organism evidence="2 3">
    <name type="scientific">Lipingzhangella halophila</name>
    <dbReference type="NCBI Taxonomy" id="1783352"/>
    <lineage>
        <taxon>Bacteria</taxon>
        <taxon>Bacillati</taxon>
        <taxon>Actinomycetota</taxon>
        <taxon>Actinomycetes</taxon>
        <taxon>Streptosporangiales</taxon>
        <taxon>Nocardiopsidaceae</taxon>
        <taxon>Lipingzhangella</taxon>
    </lineage>
</organism>
<dbReference type="RefSeq" id="WP_184584562.1">
    <property type="nucleotide sequence ID" value="NZ_JACHJT010000002.1"/>
</dbReference>
<gene>
    <name evidence="2" type="ORF">F4561_005765</name>
</gene>
<dbReference type="AlphaFoldDB" id="A0A7W7RNT8"/>
<evidence type="ECO:0000259" key="1">
    <source>
        <dbReference type="Pfam" id="PF12680"/>
    </source>
</evidence>
<dbReference type="PANTHER" id="PTHR41252:SF1">
    <property type="entry name" value="BLR2505 PROTEIN"/>
    <property type="match status" value="1"/>
</dbReference>
<dbReference type="Pfam" id="PF12680">
    <property type="entry name" value="SnoaL_2"/>
    <property type="match status" value="1"/>
</dbReference>
<dbReference type="InterPro" id="IPR032710">
    <property type="entry name" value="NTF2-like_dom_sf"/>
</dbReference>